<dbReference type="FunFam" id="3.30.420.340:FF:000001">
    <property type="entry name" value="UvrABC system protein C"/>
    <property type="match status" value="1"/>
</dbReference>
<keyword evidence="1" id="KW-0227">DNA damage</keyword>
<dbReference type="Pfam" id="PF02151">
    <property type="entry name" value="UVR"/>
    <property type="match status" value="1"/>
</dbReference>
<dbReference type="NCBIfam" id="NF001824">
    <property type="entry name" value="PRK00558.1-5"/>
    <property type="match status" value="1"/>
</dbReference>
<accession>A0A1L6TA03</accession>
<sequence>MGFDAAAFLMTVPDLPGVYQMIDRQANVIYVGKAKSLKKRLSSYFQKNHASVKTERLVSQVTSVEIIVTDTEKEALLLECSLIKTLKPRYNILLRDDKSYPYLVLSVGDFPSLTYQRGGKRRAGEYFGPYPDAGAAKAALNLLQKTFKLRSCEESAFKNRSRPCLQHQIGRCTAPCVGWVNVEDYQLNVSHARLFLQGKSQALIDRLASEMDSASEQLAFEKAAQLRDQITHLRRTMQQQAVVFEQAKSVDVIVLLLDQGVLCIQLMMLREGCLLGHKSIFSKFDLDFERHELLELFLVQWYLESARELPAQICIEQPLANQQHIETILTEQRGRQVKIRAQGRGLAKKWLALASHNGLQALKTHLAKNTHYQYGFTECLAELGLSEAISQIECFDVSHTMGQATVASCVVFNCDGPLKKEYRRFNIAGVKPGDDYAALADSILRRYQKITQYELDTRLLLIDGGRGQFNAVVTALNVLNLTAQVLAISKGPGRRPGLEVLHLYGGEARVLSADNAALHFLQRVRDEAHRFAIEGHRAKRGKITSVIESIAGVGPKRRKTLLHSFGGLQELKQARVEDIARIDGIGDALAQRIVQALKDKV</sequence>
<dbReference type="InterPro" id="IPR036876">
    <property type="entry name" value="UVR_dom_sf"/>
</dbReference>
<dbReference type="InterPro" id="IPR010994">
    <property type="entry name" value="RuvA_2-like"/>
</dbReference>
<dbReference type="RefSeq" id="WP_017377253.1">
    <property type="nucleotide sequence ID" value="NZ_CP013796.1"/>
</dbReference>
<dbReference type="OrthoDB" id="9804933at2"/>
<dbReference type="InterPro" id="IPR001162">
    <property type="entry name" value="UvrC_RNase_H_dom"/>
</dbReference>
<dbReference type="SUPFAM" id="SSF47781">
    <property type="entry name" value="RuvA domain 2-like"/>
    <property type="match status" value="1"/>
</dbReference>
<keyword evidence="1" id="KW-0742">SOS response</keyword>
<dbReference type="InterPro" id="IPR050066">
    <property type="entry name" value="UvrABC_protein_C"/>
</dbReference>
<dbReference type="GO" id="GO:0005737">
    <property type="term" value="C:cytoplasm"/>
    <property type="evidence" value="ECO:0007669"/>
    <property type="project" value="UniProtKB-SubCell"/>
</dbReference>
<dbReference type="Pfam" id="PF01541">
    <property type="entry name" value="GIY-YIG"/>
    <property type="match status" value="1"/>
</dbReference>
<dbReference type="Pfam" id="PF08459">
    <property type="entry name" value="UvrC_RNaseH_dom"/>
    <property type="match status" value="1"/>
</dbReference>
<dbReference type="GO" id="GO:0003677">
    <property type="term" value="F:DNA binding"/>
    <property type="evidence" value="ECO:0007669"/>
    <property type="project" value="UniProtKB-UniRule"/>
</dbReference>
<dbReference type="GO" id="GO:0009380">
    <property type="term" value="C:excinuclease repair complex"/>
    <property type="evidence" value="ECO:0007669"/>
    <property type="project" value="InterPro"/>
</dbReference>
<dbReference type="NCBIfam" id="TIGR00194">
    <property type="entry name" value="uvrC"/>
    <property type="match status" value="1"/>
</dbReference>
<evidence type="ECO:0000256" key="1">
    <source>
        <dbReference type="HAMAP-Rule" id="MF_00203"/>
    </source>
</evidence>
<comment type="function">
    <text evidence="1">The UvrABC repair system catalyzes the recognition and processing of DNA lesions. UvrC both incises the 5' and 3' sides of the lesion. The N-terminal half is responsible for the 3' incision and the C-terminal half is responsible for the 5' incision.</text>
</comment>
<dbReference type="PANTHER" id="PTHR30562">
    <property type="entry name" value="UVRC/OXIDOREDUCTASE"/>
    <property type="match status" value="1"/>
</dbReference>
<dbReference type="GO" id="GO:0009432">
    <property type="term" value="P:SOS response"/>
    <property type="evidence" value="ECO:0007669"/>
    <property type="project" value="UniProtKB-UniRule"/>
</dbReference>
<dbReference type="GO" id="GO:0009381">
    <property type="term" value="F:excinuclease ABC activity"/>
    <property type="evidence" value="ECO:0007669"/>
    <property type="project" value="UniProtKB-UniRule"/>
</dbReference>
<dbReference type="CDD" id="cd10434">
    <property type="entry name" value="GIY-YIG_UvrC_Cho"/>
    <property type="match status" value="1"/>
</dbReference>
<gene>
    <name evidence="1" type="primary">uvrC</name>
    <name evidence="2" type="ORF">KU39_791</name>
</gene>
<dbReference type="SUPFAM" id="SSF82771">
    <property type="entry name" value="GIY-YIG endonuclease"/>
    <property type="match status" value="1"/>
</dbReference>
<name>A0A1L6TA03_PISSA</name>
<evidence type="ECO:0000313" key="3">
    <source>
        <dbReference type="Proteomes" id="UP000029558"/>
    </source>
</evidence>
<dbReference type="Gene3D" id="4.10.860.10">
    <property type="entry name" value="UVR domain"/>
    <property type="match status" value="1"/>
</dbReference>
<keyword evidence="1" id="KW-0234">DNA repair</keyword>
<dbReference type="InterPro" id="IPR047296">
    <property type="entry name" value="GIY-YIG_UvrC_Cho"/>
</dbReference>
<dbReference type="SMART" id="SM00465">
    <property type="entry name" value="GIYc"/>
    <property type="match status" value="1"/>
</dbReference>
<dbReference type="Proteomes" id="UP000029558">
    <property type="component" value="Chromosome"/>
</dbReference>
<protein>
    <recommendedName>
        <fullName evidence="1">UvrABC system protein C</fullName>
        <shortName evidence="1">Protein UvrC</shortName>
    </recommendedName>
    <alternativeName>
        <fullName evidence="1">Excinuclease ABC subunit C</fullName>
    </alternativeName>
</protein>
<dbReference type="HAMAP" id="MF_00203">
    <property type="entry name" value="UvrC"/>
    <property type="match status" value="1"/>
</dbReference>
<dbReference type="PROSITE" id="PS50164">
    <property type="entry name" value="GIY_YIG"/>
    <property type="match status" value="1"/>
</dbReference>
<dbReference type="InterPro" id="IPR038476">
    <property type="entry name" value="UvrC_RNase_H_dom_sf"/>
</dbReference>
<dbReference type="Gene3D" id="1.10.150.20">
    <property type="entry name" value="5' to 3' exonuclease, C-terminal subdomain"/>
    <property type="match status" value="1"/>
</dbReference>
<dbReference type="FunFam" id="3.40.1440.10:FF:000001">
    <property type="entry name" value="UvrABC system protein C"/>
    <property type="match status" value="1"/>
</dbReference>
<dbReference type="AlphaFoldDB" id="A0A1L6TA03"/>
<keyword evidence="1" id="KW-0963">Cytoplasm</keyword>
<comment type="subcellular location">
    <subcellularLocation>
        <location evidence="1">Cytoplasm</location>
    </subcellularLocation>
</comment>
<dbReference type="GO" id="GO:0006289">
    <property type="term" value="P:nucleotide-excision repair"/>
    <property type="evidence" value="ECO:0007669"/>
    <property type="project" value="UniProtKB-UniRule"/>
</dbReference>
<dbReference type="PANTHER" id="PTHR30562:SF1">
    <property type="entry name" value="UVRABC SYSTEM PROTEIN C"/>
    <property type="match status" value="1"/>
</dbReference>
<evidence type="ECO:0000313" key="2">
    <source>
        <dbReference type="EMBL" id="ALB21975.1"/>
    </source>
</evidence>
<dbReference type="PROSITE" id="PS50165">
    <property type="entry name" value="UVRC"/>
    <property type="match status" value="1"/>
</dbReference>
<dbReference type="EMBL" id="CP012508">
    <property type="protein sequence ID" value="ALB21975.1"/>
    <property type="molecule type" value="Genomic_DNA"/>
</dbReference>
<proteinExistence type="inferred from homology"/>
<dbReference type="InterPro" id="IPR001943">
    <property type="entry name" value="UVR_dom"/>
</dbReference>
<dbReference type="Gene3D" id="3.30.420.340">
    <property type="entry name" value="UvrC, RNAse H endonuclease domain"/>
    <property type="match status" value="1"/>
</dbReference>
<dbReference type="InterPro" id="IPR000305">
    <property type="entry name" value="GIY-YIG_endonuc"/>
</dbReference>
<reference evidence="2 3" key="1">
    <citation type="journal article" date="2014" name="Genome Announc.">
        <title>Comparative Genome Analysis of Two Isolates of the Fish Pathogen Piscirickettsia salmonis from Different Hosts Reveals Major Differences in Virulence-Associated Secretion Systems.</title>
        <authorList>
            <person name="Bohle H."/>
            <person name="Henriquez P."/>
            <person name="Grothusen H."/>
            <person name="Navas E."/>
            <person name="Sandoval A."/>
            <person name="Bustamante F."/>
            <person name="Bustos P."/>
            <person name="Mancilla M."/>
        </authorList>
    </citation>
    <scope>NUCLEOTIDE SEQUENCE [LARGE SCALE GENOMIC DNA]</scope>
    <source>
        <strain evidence="3">B1-32597</strain>
    </source>
</reference>
<dbReference type="InterPro" id="IPR004791">
    <property type="entry name" value="UvrC"/>
</dbReference>
<comment type="subunit">
    <text evidence="1">Interacts with UvrB in an incision complex.</text>
</comment>
<organism evidence="2 3">
    <name type="scientific">Piscirickettsia salmonis</name>
    <dbReference type="NCBI Taxonomy" id="1238"/>
    <lineage>
        <taxon>Bacteria</taxon>
        <taxon>Pseudomonadati</taxon>
        <taxon>Pseudomonadota</taxon>
        <taxon>Gammaproteobacteria</taxon>
        <taxon>Thiotrichales</taxon>
        <taxon>Piscirickettsiaceae</taxon>
        <taxon>Piscirickettsia</taxon>
    </lineage>
</organism>
<dbReference type="Pfam" id="PF14520">
    <property type="entry name" value="HHH_5"/>
    <property type="match status" value="1"/>
</dbReference>
<dbReference type="Gene3D" id="3.40.1440.10">
    <property type="entry name" value="GIY-YIG endonuclease"/>
    <property type="match status" value="1"/>
</dbReference>
<keyword evidence="1" id="KW-0228">DNA excision</keyword>
<dbReference type="SUPFAM" id="SSF46600">
    <property type="entry name" value="C-terminal UvrC-binding domain of UvrB"/>
    <property type="match status" value="1"/>
</dbReference>
<comment type="similarity">
    <text evidence="1">Belongs to the UvrC family.</text>
</comment>
<dbReference type="InterPro" id="IPR035901">
    <property type="entry name" value="GIY-YIG_endonuc_sf"/>
</dbReference>
<keyword evidence="1" id="KW-0267">Excision nuclease</keyword>
<dbReference type="Pfam" id="PF22920">
    <property type="entry name" value="UvrC_RNaseH"/>
    <property type="match status" value="1"/>
</dbReference>
<dbReference type="PROSITE" id="PS50151">
    <property type="entry name" value="UVR"/>
    <property type="match status" value="1"/>
</dbReference>